<dbReference type="PROSITE" id="PS50835">
    <property type="entry name" value="IG_LIKE"/>
    <property type="match status" value="4"/>
</dbReference>
<keyword evidence="5" id="KW-0130">Cell adhesion</keyword>
<keyword evidence="3 11" id="KW-0812">Transmembrane</keyword>
<dbReference type="PANTHER" id="PTHR44170">
    <property type="entry name" value="PROTEIN SIDEKICK"/>
    <property type="match status" value="1"/>
</dbReference>
<dbReference type="Proteomes" id="UP000694557">
    <property type="component" value="Unassembled WGS sequence"/>
</dbReference>
<dbReference type="InterPro" id="IPR007110">
    <property type="entry name" value="Ig-like_dom"/>
</dbReference>
<dbReference type="GO" id="GO:0030424">
    <property type="term" value="C:axon"/>
    <property type="evidence" value="ECO:0007669"/>
    <property type="project" value="UniProtKB-ARBA"/>
</dbReference>
<evidence type="ECO:0000256" key="7">
    <source>
        <dbReference type="ARBA" id="ARBA00023136"/>
    </source>
</evidence>
<gene>
    <name evidence="14" type="primary">LOC109880253</name>
</gene>
<dbReference type="SMART" id="SM00060">
    <property type="entry name" value="FN3"/>
    <property type="match status" value="5"/>
</dbReference>
<dbReference type="Pfam" id="PF13882">
    <property type="entry name" value="Bravo_FIGEY"/>
    <property type="match status" value="1"/>
</dbReference>
<protein>
    <recommendedName>
        <fullName evidence="16">Neuronal cell adhesion molecule</fullName>
    </recommendedName>
</protein>
<sequence length="1053" mass="116601">MYFSKVLLDDTRTTTSVYARFPHTQTIQQKQPITVKVLDSNPSGERRPSFMAPLGQSSTQMALRGGVLELECIAEGLPTPEVSWYKESGDLPSSRMSFHNFQKTLKIADVMEADAGDYRCTAKNSLGSAHHTIKVNVKAAPFWISAPRNLILAPEETGILTCRVSGDPKPQIAWSVNGVPIKDSPKDTSRKVEDDTVILSDVQTGSSAVYQCNASNEFGYLLANAFVNVLAEAPRVLTPPNNVYQVITNNPAFLDCASFGSPIPAITWLVHLTSILNRDPYVIHNNGTLEINVAQSLNSGKYTCIASNNLGTRENHVYLEVKEPTRILAQPEYMVVQRNRKAVFECKVKHDPTLIPTMNWLKDNGELPDDERFLVDTDSLTINEVTEEDEGTYTCVMNTTLDQDSASAMLTVVGEPDPPTDLELTDQRERSVQLTWIPGDEHNSPTQIQYEDLLHQAGVWHNLTEEEGTKTTAHLDLSPYAYYSFRVLAVNHVGYSQPSRPSRQYRTNPAAPDVNPTDVHGVGTEHNNLVISWKELTGLQSNGPGLQYKVNWRQKDVEEDWLSETVANTSKYVVSGTPTFVPYEVKVQAVNDYGNGPAPEAVVGYSGEDVPMSAPESVQVLVQNGTLAEVHWEPVLTSMVRGRLQGYKVSYWRERSLHQAEAQQEEQQVLLFSGNRTDGRLPGLKPYSLYTLNIRVVNGKGEGPPSPNHNFETPEGVPGPPSFLRIKNTDMDSLTLEWGPPQDNNGRLTGYTLKYQPGNSNELGPVEEMMFPANETTVILADLKYSTRYKFYFNAKTIKGSGPTITEEAVTIMDEVRPIGPAFTNVNSSVVGEEGAVISWEYFGPDKNVYVEYIVENSKEDWTKECVNGSSGSQTHLIKGLKPGTSYRVRLVVKDHSEATIHSTEELVITLPAMKSDQVDLATQGWFIGLMCAIALLILVLLIICFIKRNKGGKYPVKEKEDAHQDPEIQLEHNTHTHTFPLKTTGSRTPSNGTVKRDDSDDSLVDYGEGGDGQFNEDGSFIGQYSGKKEKDTHEGNESSEAPSPVNAMNSFV</sequence>
<dbReference type="PANTHER" id="PTHR44170:SF15">
    <property type="entry name" value="NEURONAL CELL ADHESION MOLECULE"/>
    <property type="match status" value="1"/>
</dbReference>
<feature type="domain" description="Fibronectin type-III" evidence="13">
    <location>
        <begin position="418"/>
        <end position="510"/>
    </location>
</feature>
<evidence type="ECO:0000259" key="12">
    <source>
        <dbReference type="PROSITE" id="PS50835"/>
    </source>
</evidence>
<dbReference type="InterPro" id="IPR013783">
    <property type="entry name" value="Ig-like_fold"/>
</dbReference>
<evidence type="ECO:0000256" key="6">
    <source>
        <dbReference type="ARBA" id="ARBA00022989"/>
    </source>
</evidence>
<feature type="region of interest" description="Disordered" evidence="10">
    <location>
        <begin position="957"/>
        <end position="1053"/>
    </location>
</feature>
<keyword evidence="4" id="KW-0677">Repeat</keyword>
<evidence type="ECO:0000256" key="9">
    <source>
        <dbReference type="ARBA" id="ARBA00023319"/>
    </source>
</evidence>
<dbReference type="InterPro" id="IPR013098">
    <property type="entry name" value="Ig_I-set"/>
</dbReference>
<dbReference type="CDD" id="cd00063">
    <property type="entry name" value="FN3"/>
    <property type="match status" value="5"/>
</dbReference>
<feature type="domain" description="Fibronectin type-III" evidence="13">
    <location>
        <begin position="512"/>
        <end position="609"/>
    </location>
</feature>
<feature type="compositionally biased region" description="Polar residues" evidence="10">
    <location>
        <begin position="982"/>
        <end position="994"/>
    </location>
</feature>
<keyword evidence="15" id="KW-1185">Reference proteome</keyword>
<keyword evidence="8" id="KW-1015">Disulfide bond</keyword>
<dbReference type="SUPFAM" id="SSF48726">
    <property type="entry name" value="Immunoglobulin"/>
    <property type="match status" value="4"/>
</dbReference>
<name>A0A8C7IE39_ONCKI</name>
<dbReference type="InterPro" id="IPR026966">
    <property type="entry name" value="Neurofascin/L1/NrCAM_C"/>
</dbReference>
<evidence type="ECO:0000256" key="4">
    <source>
        <dbReference type="ARBA" id="ARBA00022737"/>
    </source>
</evidence>
<dbReference type="PROSITE" id="PS00290">
    <property type="entry name" value="IG_MHC"/>
    <property type="match status" value="1"/>
</dbReference>
<evidence type="ECO:0000256" key="2">
    <source>
        <dbReference type="ARBA" id="ARBA00008588"/>
    </source>
</evidence>
<dbReference type="SMART" id="SM00408">
    <property type="entry name" value="IGc2"/>
    <property type="match status" value="4"/>
</dbReference>
<evidence type="ECO:0000313" key="14">
    <source>
        <dbReference type="Ensembl" id="ENSOKIP00005071623.1"/>
    </source>
</evidence>
<feature type="domain" description="Ig-like" evidence="12">
    <location>
        <begin position="234"/>
        <end position="320"/>
    </location>
</feature>
<dbReference type="InterPro" id="IPR003599">
    <property type="entry name" value="Ig_sub"/>
</dbReference>
<feature type="domain" description="Fibronectin type-III" evidence="13">
    <location>
        <begin position="822"/>
        <end position="913"/>
    </location>
</feature>
<dbReference type="InterPro" id="IPR003961">
    <property type="entry name" value="FN3_dom"/>
</dbReference>
<dbReference type="AlphaFoldDB" id="A0A8C7IE39"/>
<accession>A0A8C7IE39</accession>
<organism evidence="14 15">
    <name type="scientific">Oncorhynchus kisutch</name>
    <name type="common">Coho salmon</name>
    <name type="synonym">Salmo kisutch</name>
    <dbReference type="NCBI Taxonomy" id="8019"/>
    <lineage>
        <taxon>Eukaryota</taxon>
        <taxon>Metazoa</taxon>
        <taxon>Chordata</taxon>
        <taxon>Craniata</taxon>
        <taxon>Vertebrata</taxon>
        <taxon>Euteleostomi</taxon>
        <taxon>Actinopterygii</taxon>
        <taxon>Neopterygii</taxon>
        <taxon>Teleostei</taxon>
        <taxon>Protacanthopterygii</taxon>
        <taxon>Salmoniformes</taxon>
        <taxon>Salmonidae</taxon>
        <taxon>Salmoninae</taxon>
        <taxon>Oncorhynchus</taxon>
    </lineage>
</organism>
<feature type="transmembrane region" description="Helical" evidence="11">
    <location>
        <begin position="925"/>
        <end position="947"/>
    </location>
</feature>
<dbReference type="Pfam" id="PF07679">
    <property type="entry name" value="I-set"/>
    <property type="match status" value="4"/>
</dbReference>
<dbReference type="InterPro" id="IPR036179">
    <property type="entry name" value="Ig-like_dom_sf"/>
</dbReference>
<evidence type="ECO:0008006" key="16">
    <source>
        <dbReference type="Google" id="ProtNLM"/>
    </source>
</evidence>
<dbReference type="SUPFAM" id="SSF49265">
    <property type="entry name" value="Fibronectin type III"/>
    <property type="match status" value="3"/>
</dbReference>
<evidence type="ECO:0000256" key="10">
    <source>
        <dbReference type="SAM" id="MobiDB-lite"/>
    </source>
</evidence>
<evidence type="ECO:0000256" key="5">
    <source>
        <dbReference type="ARBA" id="ARBA00022889"/>
    </source>
</evidence>
<dbReference type="InterPro" id="IPR003006">
    <property type="entry name" value="Ig/MHC_CS"/>
</dbReference>
<dbReference type="Ensembl" id="ENSOKIT00005076316.1">
    <property type="protein sequence ID" value="ENSOKIP00005071623.1"/>
    <property type="gene ID" value="ENSOKIG00005027396.1"/>
</dbReference>
<dbReference type="InterPro" id="IPR036116">
    <property type="entry name" value="FN3_sf"/>
</dbReference>
<evidence type="ECO:0000256" key="8">
    <source>
        <dbReference type="ARBA" id="ARBA00023157"/>
    </source>
</evidence>
<feature type="domain" description="Ig-like" evidence="12">
    <location>
        <begin position="141"/>
        <end position="228"/>
    </location>
</feature>
<feature type="domain" description="Fibronectin type-III" evidence="13">
    <location>
        <begin position="614"/>
        <end position="716"/>
    </location>
</feature>
<evidence type="ECO:0000256" key="1">
    <source>
        <dbReference type="ARBA" id="ARBA00004479"/>
    </source>
</evidence>
<dbReference type="InterPro" id="IPR003598">
    <property type="entry name" value="Ig_sub2"/>
</dbReference>
<feature type="domain" description="Ig-like" evidence="12">
    <location>
        <begin position="324"/>
        <end position="411"/>
    </location>
</feature>
<reference evidence="14" key="2">
    <citation type="submission" date="2025-09" db="UniProtKB">
        <authorList>
            <consortium name="Ensembl"/>
        </authorList>
    </citation>
    <scope>IDENTIFICATION</scope>
</reference>
<reference evidence="14" key="1">
    <citation type="submission" date="2025-08" db="UniProtKB">
        <authorList>
            <consortium name="Ensembl"/>
        </authorList>
    </citation>
    <scope>IDENTIFICATION</scope>
</reference>
<comment type="similarity">
    <text evidence="2">Belongs to the immunoglobulin superfamily. L1/neurofascin/NgCAM family.</text>
</comment>
<dbReference type="SMART" id="SM00409">
    <property type="entry name" value="IG"/>
    <property type="match status" value="4"/>
</dbReference>
<dbReference type="GeneTree" id="ENSGT00940000155419"/>
<dbReference type="Pfam" id="PF00041">
    <property type="entry name" value="fn3"/>
    <property type="match status" value="4"/>
</dbReference>
<feature type="compositionally biased region" description="Basic and acidic residues" evidence="10">
    <location>
        <begin position="957"/>
        <end position="975"/>
    </location>
</feature>
<feature type="domain" description="Fibronectin type-III" evidence="13">
    <location>
        <begin position="720"/>
        <end position="815"/>
    </location>
</feature>
<feature type="compositionally biased region" description="Polar residues" evidence="10">
    <location>
        <begin position="1039"/>
        <end position="1053"/>
    </location>
</feature>
<dbReference type="Gene3D" id="2.60.40.10">
    <property type="entry name" value="Immunoglobulins"/>
    <property type="match status" value="9"/>
</dbReference>
<keyword evidence="6 11" id="KW-1133">Transmembrane helix</keyword>
<evidence type="ECO:0000259" key="13">
    <source>
        <dbReference type="PROSITE" id="PS50853"/>
    </source>
</evidence>
<proteinExistence type="inferred from homology"/>
<dbReference type="GO" id="GO:0005886">
    <property type="term" value="C:plasma membrane"/>
    <property type="evidence" value="ECO:0007669"/>
    <property type="project" value="UniProtKB-SubCell"/>
</dbReference>
<evidence type="ECO:0000256" key="3">
    <source>
        <dbReference type="ARBA" id="ARBA00022692"/>
    </source>
</evidence>
<evidence type="ECO:0000256" key="11">
    <source>
        <dbReference type="SAM" id="Phobius"/>
    </source>
</evidence>
<comment type="subcellular location">
    <subcellularLocation>
        <location evidence="1">Membrane</location>
        <topology evidence="1">Single-pass type I membrane protein</topology>
    </subcellularLocation>
</comment>
<evidence type="ECO:0000313" key="15">
    <source>
        <dbReference type="Proteomes" id="UP000694557"/>
    </source>
</evidence>
<dbReference type="PROSITE" id="PS50853">
    <property type="entry name" value="FN3"/>
    <property type="match status" value="5"/>
</dbReference>
<dbReference type="GO" id="GO:0098609">
    <property type="term" value="P:cell-cell adhesion"/>
    <property type="evidence" value="ECO:0007669"/>
    <property type="project" value="TreeGrafter"/>
</dbReference>
<feature type="domain" description="Ig-like" evidence="12">
    <location>
        <begin position="48"/>
        <end position="136"/>
    </location>
</feature>
<keyword evidence="7 11" id="KW-0472">Membrane</keyword>
<feature type="compositionally biased region" description="Basic and acidic residues" evidence="10">
    <location>
        <begin position="1027"/>
        <end position="1037"/>
    </location>
</feature>
<keyword evidence="9" id="KW-0393">Immunoglobulin domain</keyword>